<dbReference type="GO" id="GO:0009247">
    <property type="term" value="P:glycolipid biosynthetic process"/>
    <property type="evidence" value="ECO:0007669"/>
    <property type="project" value="UniProtKB-ARBA"/>
</dbReference>
<evidence type="ECO:0000313" key="8">
    <source>
        <dbReference type="EMBL" id="XDJ53757.1"/>
    </source>
</evidence>
<keyword evidence="5" id="KW-0472">Membrane</keyword>
<name>A0AB39DFD7_9BURK</name>
<proteinExistence type="predicted"/>
<sequence length="290" mass="32301">MLLFLVRLLAALPLSWLQSTGRLLGAIVYRFPGRYRRRLQANARQAGYADPAFARRAAAESGAMILEIPKVWWRTPHCLALTHSDQEAVVREALAEGRGVLYLTPHLGCFEITARHLTQHGPLTVMFRPSRSALLDPIVESARDMRNLRAVPANRHGVREFVRALKRGEAVGMLPDQVPREGDGVWLPFFGRPALTMTLAARLALQTGVAVILTAGERLPGGRGWRIHYLRLAEPLPATPEALAAAINQAMETLIRRFPEQYLWSYNRYKEPDDAPPLPDESAPASRGRA</sequence>
<protein>
    <submittedName>
        <fullName evidence="8">Lysophospholipid acyltransferase family protein</fullName>
    </submittedName>
</protein>
<dbReference type="EMBL" id="CP158256">
    <property type="protein sequence ID" value="XDJ53757.1"/>
    <property type="molecule type" value="Genomic_DNA"/>
</dbReference>
<dbReference type="AlphaFoldDB" id="A0AB39DFD7"/>
<comment type="subcellular location">
    <subcellularLocation>
        <location evidence="1">Cell inner membrane</location>
    </subcellularLocation>
</comment>
<gene>
    <name evidence="8" type="ORF">ABRZ01_04535</name>
</gene>
<dbReference type="InterPro" id="IPR004960">
    <property type="entry name" value="LipA_acyltrans"/>
</dbReference>
<keyword evidence="3" id="KW-0997">Cell inner membrane</keyword>
<evidence type="ECO:0000256" key="1">
    <source>
        <dbReference type="ARBA" id="ARBA00004533"/>
    </source>
</evidence>
<keyword evidence="4" id="KW-0808">Transferase</keyword>
<dbReference type="PIRSF" id="PIRSF026649">
    <property type="entry name" value="MsbB"/>
    <property type="match status" value="1"/>
</dbReference>
<dbReference type="GO" id="GO:0016746">
    <property type="term" value="F:acyltransferase activity"/>
    <property type="evidence" value="ECO:0007669"/>
    <property type="project" value="UniProtKB-KW"/>
</dbReference>
<accession>A0AB39DFD7</accession>
<evidence type="ECO:0000256" key="4">
    <source>
        <dbReference type="ARBA" id="ARBA00022679"/>
    </source>
</evidence>
<dbReference type="CDD" id="cd07984">
    <property type="entry name" value="LPLAT_LABLAT-like"/>
    <property type="match status" value="1"/>
</dbReference>
<evidence type="ECO:0000256" key="3">
    <source>
        <dbReference type="ARBA" id="ARBA00022519"/>
    </source>
</evidence>
<keyword evidence="6 8" id="KW-0012">Acyltransferase</keyword>
<reference evidence="8" key="1">
    <citation type="submission" date="2024-05" db="EMBL/GenBank/DDBJ databases">
        <authorList>
            <person name="Luo Y.-C."/>
            <person name="Nicholds J."/>
            <person name="Mortimer T."/>
            <person name="Maboni G."/>
        </authorList>
    </citation>
    <scope>NUCLEOTIDE SEQUENCE</scope>
    <source>
        <strain evidence="8">150964</strain>
    </source>
</reference>
<evidence type="ECO:0000256" key="7">
    <source>
        <dbReference type="SAM" id="MobiDB-lite"/>
    </source>
</evidence>
<evidence type="ECO:0000256" key="5">
    <source>
        <dbReference type="ARBA" id="ARBA00023136"/>
    </source>
</evidence>
<dbReference type="RefSeq" id="WP_368644479.1">
    <property type="nucleotide sequence ID" value="NZ_CP158256.1"/>
</dbReference>
<evidence type="ECO:0000256" key="2">
    <source>
        <dbReference type="ARBA" id="ARBA00022475"/>
    </source>
</evidence>
<dbReference type="Pfam" id="PF03279">
    <property type="entry name" value="Lip_A_acyltrans"/>
    <property type="match status" value="1"/>
</dbReference>
<keyword evidence="2" id="KW-1003">Cell membrane</keyword>
<dbReference type="NCBIfam" id="NF006487">
    <property type="entry name" value="PRK08905.1"/>
    <property type="match status" value="1"/>
</dbReference>
<evidence type="ECO:0000256" key="6">
    <source>
        <dbReference type="ARBA" id="ARBA00023315"/>
    </source>
</evidence>
<dbReference type="PANTHER" id="PTHR30606">
    <property type="entry name" value="LIPID A BIOSYNTHESIS LAUROYL ACYLTRANSFERASE"/>
    <property type="match status" value="1"/>
</dbReference>
<dbReference type="PANTHER" id="PTHR30606:SF10">
    <property type="entry name" value="PHOSPHATIDYLINOSITOL MANNOSIDE ACYLTRANSFERASE"/>
    <property type="match status" value="1"/>
</dbReference>
<organism evidence="8">
    <name type="scientific">Castellaniella ginsengisoli</name>
    <dbReference type="NCBI Taxonomy" id="546114"/>
    <lineage>
        <taxon>Bacteria</taxon>
        <taxon>Pseudomonadati</taxon>
        <taxon>Pseudomonadota</taxon>
        <taxon>Betaproteobacteria</taxon>
        <taxon>Burkholderiales</taxon>
        <taxon>Alcaligenaceae</taxon>
        <taxon>Castellaniella</taxon>
    </lineage>
</organism>
<dbReference type="GO" id="GO:0005886">
    <property type="term" value="C:plasma membrane"/>
    <property type="evidence" value="ECO:0007669"/>
    <property type="project" value="UniProtKB-SubCell"/>
</dbReference>
<feature type="region of interest" description="Disordered" evidence="7">
    <location>
        <begin position="270"/>
        <end position="290"/>
    </location>
</feature>